<dbReference type="PANTHER" id="PTHR41700:SF1">
    <property type="entry name" value="N-ACETYLTRANSFERASE DOMAIN-CONTAINING PROTEIN"/>
    <property type="match status" value="1"/>
</dbReference>
<feature type="region of interest" description="Disordered" evidence="1">
    <location>
        <begin position="184"/>
        <end position="213"/>
    </location>
</feature>
<gene>
    <name evidence="2" type="ORF">HNQ04_000852</name>
</gene>
<sequence>MSAVPASLPLRPYVIRDVTDPWAMRGLEGVQVDAWGYPDREVLPSSMFRISSVCGGVVLGAYAAPSPGVPDDARPPPFGLAYGFPALRNGQLWHHSHLLAVHPDWRGSGLAVALKHAQRERVLAQGLTRMTWTFDPLIARNARLNLGKLGARAVSYHADWYALGDDPATAFPADRLMIEWDLTRPSEAHPPPAPDGEVALSAVPEGEEPDAPRLKLDSPQVLAEVPRKAELMNEPLRLLWRLALRAVLGEYLGRGYVVTDLAADGERVYYVLTRT</sequence>
<accession>A0ABR6NP22</accession>
<dbReference type="EMBL" id="JACHEW010000003">
    <property type="protein sequence ID" value="MBB6015623.1"/>
    <property type="molecule type" value="Genomic_DNA"/>
</dbReference>
<dbReference type="SUPFAM" id="SSF55729">
    <property type="entry name" value="Acyl-CoA N-acyltransferases (Nat)"/>
    <property type="match status" value="1"/>
</dbReference>
<evidence type="ECO:0000313" key="3">
    <source>
        <dbReference type="Proteomes" id="UP000629870"/>
    </source>
</evidence>
<evidence type="ECO:0000256" key="1">
    <source>
        <dbReference type="SAM" id="MobiDB-lite"/>
    </source>
</evidence>
<keyword evidence="3" id="KW-1185">Reference proteome</keyword>
<reference evidence="2 3" key="1">
    <citation type="submission" date="2020-08" db="EMBL/GenBank/DDBJ databases">
        <title>Genomic Encyclopedia of Type Strains, Phase IV (KMG-IV): sequencing the most valuable type-strain genomes for metagenomic binning, comparative biology and taxonomic classification.</title>
        <authorList>
            <person name="Goeker M."/>
        </authorList>
    </citation>
    <scope>NUCLEOTIDE SEQUENCE [LARGE SCALE GENOMIC DNA]</scope>
    <source>
        <strain evidence="2 3">DSM 12027</strain>
    </source>
</reference>
<name>A0ABR6NP22_9DEIO</name>
<dbReference type="PANTHER" id="PTHR41700">
    <property type="entry name" value="GCN5-RELATED N-ACETYLTRANSFERASE"/>
    <property type="match status" value="1"/>
</dbReference>
<organism evidence="2 3">
    <name type="scientific">Deinococcus radiopugnans ATCC 19172</name>
    <dbReference type="NCBI Taxonomy" id="585398"/>
    <lineage>
        <taxon>Bacteria</taxon>
        <taxon>Thermotogati</taxon>
        <taxon>Deinococcota</taxon>
        <taxon>Deinococci</taxon>
        <taxon>Deinococcales</taxon>
        <taxon>Deinococcaceae</taxon>
        <taxon>Deinococcus</taxon>
    </lineage>
</organism>
<dbReference type="Gene3D" id="3.40.630.30">
    <property type="match status" value="1"/>
</dbReference>
<dbReference type="InterPro" id="IPR016181">
    <property type="entry name" value="Acyl_CoA_acyltransferase"/>
</dbReference>
<dbReference type="InterPro" id="IPR038764">
    <property type="entry name" value="GNAT_N_AcTrfase_prd"/>
</dbReference>
<comment type="caution">
    <text evidence="2">The sequence shown here is derived from an EMBL/GenBank/DDBJ whole genome shotgun (WGS) entry which is preliminary data.</text>
</comment>
<protein>
    <submittedName>
        <fullName evidence="2">GNAT superfamily acetyltransferase</fullName>
    </submittedName>
</protein>
<dbReference type="Proteomes" id="UP000629870">
    <property type="component" value="Unassembled WGS sequence"/>
</dbReference>
<evidence type="ECO:0000313" key="2">
    <source>
        <dbReference type="EMBL" id="MBB6015623.1"/>
    </source>
</evidence>
<proteinExistence type="predicted"/>